<proteinExistence type="predicted"/>
<keyword evidence="3" id="KW-1185">Reference proteome</keyword>
<evidence type="ECO:0000313" key="3">
    <source>
        <dbReference type="Proteomes" id="UP001257234"/>
    </source>
</evidence>
<keyword evidence="1" id="KW-0472">Membrane</keyword>
<dbReference type="EMBL" id="JAVJIU010000006">
    <property type="protein sequence ID" value="MDR5591921.1"/>
    <property type="molecule type" value="Genomic_DNA"/>
</dbReference>
<accession>A0ABU1EU57</accession>
<comment type="caution">
    <text evidence="2">The sequence shown here is derived from an EMBL/GenBank/DDBJ whole genome shotgun (WGS) entry which is preliminary data.</text>
</comment>
<keyword evidence="1" id="KW-1133">Transmembrane helix</keyword>
<reference evidence="3" key="1">
    <citation type="submission" date="2023-07" db="EMBL/GenBank/DDBJ databases">
        <title>Christiangramia sp. SM2212., a novel bacterium of the family Flavobacteriaceae isolated from the sea sediment.</title>
        <authorList>
            <person name="Wang J."/>
            <person name="Zhang X."/>
        </authorList>
    </citation>
    <scope>NUCLEOTIDE SEQUENCE [LARGE SCALE GENOMIC DNA]</scope>
    <source>
        <strain evidence="3">SM2212</strain>
    </source>
</reference>
<feature type="transmembrane region" description="Helical" evidence="1">
    <location>
        <begin position="15"/>
        <end position="38"/>
    </location>
</feature>
<gene>
    <name evidence="2" type="ORF">RE431_14855</name>
</gene>
<feature type="transmembrane region" description="Helical" evidence="1">
    <location>
        <begin position="72"/>
        <end position="92"/>
    </location>
</feature>
<sequence>MTFYQKQLSEFTQDFYAGATTGIILSTCIGSIAAMLILMNGHGLGEMLQLGLIVVVCMWYNASVLAQLKPRFVFNSLIISLIVSISFILINIL</sequence>
<protein>
    <submittedName>
        <fullName evidence="2">Uncharacterized protein</fullName>
    </submittedName>
</protein>
<dbReference type="Proteomes" id="UP001257234">
    <property type="component" value="Unassembled WGS sequence"/>
</dbReference>
<organism evidence="2 3">
    <name type="scientific">Christiangramia sediminicola</name>
    <dbReference type="NCBI Taxonomy" id="3073267"/>
    <lineage>
        <taxon>Bacteria</taxon>
        <taxon>Pseudomonadati</taxon>
        <taxon>Bacteroidota</taxon>
        <taxon>Flavobacteriia</taxon>
        <taxon>Flavobacteriales</taxon>
        <taxon>Flavobacteriaceae</taxon>
        <taxon>Christiangramia</taxon>
    </lineage>
</organism>
<keyword evidence="1" id="KW-0812">Transmembrane</keyword>
<feature type="transmembrane region" description="Helical" evidence="1">
    <location>
        <begin position="50"/>
        <end position="66"/>
    </location>
</feature>
<evidence type="ECO:0000313" key="2">
    <source>
        <dbReference type="EMBL" id="MDR5591921.1"/>
    </source>
</evidence>
<evidence type="ECO:0000256" key="1">
    <source>
        <dbReference type="SAM" id="Phobius"/>
    </source>
</evidence>
<dbReference type="RefSeq" id="WP_309562754.1">
    <property type="nucleotide sequence ID" value="NZ_JAVJIU010000006.1"/>
</dbReference>
<name>A0ABU1EU57_9FLAO</name>